<dbReference type="SUPFAM" id="SSF47413">
    <property type="entry name" value="lambda repressor-like DNA-binding domains"/>
    <property type="match status" value="1"/>
</dbReference>
<dbReference type="AlphaFoldDB" id="A0A8I0ZVH4"/>
<dbReference type="RefSeq" id="WP_019749866.1">
    <property type="nucleotide sequence ID" value="NZ_CP176579.1"/>
</dbReference>
<evidence type="ECO:0000313" key="3">
    <source>
        <dbReference type="EMBL" id="MBH5146361.1"/>
    </source>
</evidence>
<sequence length="192" mass="21720">MLTPTEHEQATTHPHRNDHTAGRSQDTANTEAHATCTATRTSRPRPSQSEIFSQRLNLLFTTFTHDSGRRITQAQLTAQINSRGYRLSRAYISQLRHGTRQNPSPQLVRVIADIFEVPEDYFFIPTGSADGIETNDARVLEQLRDDDIRLLLTRAHGLSTLSTELLLDMAQRLRVAEHRPDIDRCAGTRNAH</sequence>
<proteinExistence type="predicted"/>
<protein>
    <submittedName>
        <fullName evidence="3">Helix-turn-helix transcriptional regulator</fullName>
    </submittedName>
</protein>
<feature type="compositionally biased region" description="Polar residues" evidence="1">
    <location>
        <begin position="22"/>
        <end position="50"/>
    </location>
</feature>
<feature type="compositionally biased region" description="Basic and acidic residues" evidence="1">
    <location>
        <begin position="1"/>
        <end position="21"/>
    </location>
</feature>
<dbReference type="GO" id="GO:0003677">
    <property type="term" value="F:DNA binding"/>
    <property type="evidence" value="ECO:0007669"/>
    <property type="project" value="InterPro"/>
</dbReference>
<organism evidence="3 4">
    <name type="scientific">Rhodococcus erythropolis</name>
    <name type="common">Arthrobacter picolinophilus</name>
    <dbReference type="NCBI Taxonomy" id="1833"/>
    <lineage>
        <taxon>Bacteria</taxon>
        <taxon>Bacillati</taxon>
        <taxon>Actinomycetota</taxon>
        <taxon>Actinomycetes</taxon>
        <taxon>Mycobacteriales</taxon>
        <taxon>Nocardiaceae</taxon>
        <taxon>Rhodococcus</taxon>
        <taxon>Rhodococcus erythropolis group</taxon>
    </lineage>
</organism>
<dbReference type="PROSITE" id="PS50943">
    <property type="entry name" value="HTH_CROC1"/>
    <property type="match status" value="1"/>
</dbReference>
<dbReference type="CDD" id="cd00093">
    <property type="entry name" value="HTH_XRE"/>
    <property type="match status" value="1"/>
</dbReference>
<evidence type="ECO:0000313" key="4">
    <source>
        <dbReference type="Proteomes" id="UP000627573"/>
    </source>
</evidence>
<dbReference type="InterPro" id="IPR001387">
    <property type="entry name" value="Cro/C1-type_HTH"/>
</dbReference>
<evidence type="ECO:0000259" key="2">
    <source>
        <dbReference type="PROSITE" id="PS50943"/>
    </source>
</evidence>
<dbReference type="Gene3D" id="1.10.260.40">
    <property type="entry name" value="lambda repressor-like DNA-binding domains"/>
    <property type="match status" value="1"/>
</dbReference>
<comment type="caution">
    <text evidence="3">The sequence shown here is derived from an EMBL/GenBank/DDBJ whole genome shotgun (WGS) entry which is preliminary data.</text>
</comment>
<dbReference type="InterPro" id="IPR010982">
    <property type="entry name" value="Lambda_DNA-bd_dom_sf"/>
</dbReference>
<accession>A0A8I0ZVH4</accession>
<name>A0A8I0ZVH4_RHOER</name>
<gene>
    <name evidence="3" type="ORF">I3517_27535</name>
</gene>
<reference evidence="3 4" key="1">
    <citation type="submission" date="2020-12" db="EMBL/GenBank/DDBJ databases">
        <title>Draft genome sequence of furan degrading bacterial strain FUR100.</title>
        <authorList>
            <person name="Woiski C."/>
        </authorList>
    </citation>
    <scope>NUCLEOTIDE SEQUENCE [LARGE SCALE GENOMIC DNA]</scope>
    <source>
        <strain evidence="3 4">FUR100</strain>
    </source>
</reference>
<keyword evidence="4" id="KW-1185">Reference proteome</keyword>
<feature type="domain" description="HTH cro/C1-type" evidence="2">
    <location>
        <begin position="87"/>
        <end position="122"/>
    </location>
</feature>
<feature type="region of interest" description="Disordered" evidence="1">
    <location>
        <begin position="1"/>
        <end position="50"/>
    </location>
</feature>
<dbReference type="Proteomes" id="UP000627573">
    <property type="component" value="Unassembled WGS sequence"/>
</dbReference>
<evidence type="ECO:0000256" key="1">
    <source>
        <dbReference type="SAM" id="MobiDB-lite"/>
    </source>
</evidence>
<dbReference type="EMBL" id="JAECSB010000086">
    <property type="protein sequence ID" value="MBH5146361.1"/>
    <property type="molecule type" value="Genomic_DNA"/>
</dbReference>